<evidence type="ECO:0000256" key="1">
    <source>
        <dbReference type="ARBA" id="ARBA00022491"/>
    </source>
</evidence>
<organism evidence="6 7">
    <name type="scientific">Companilactobacillus huachuanensis</name>
    <dbReference type="NCBI Taxonomy" id="2559914"/>
    <lineage>
        <taxon>Bacteria</taxon>
        <taxon>Bacillati</taxon>
        <taxon>Bacillota</taxon>
        <taxon>Bacilli</taxon>
        <taxon>Lactobacillales</taxon>
        <taxon>Lactobacillaceae</taxon>
        <taxon>Companilactobacillus</taxon>
    </lineage>
</organism>
<dbReference type="GO" id="GO:0003677">
    <property type="term" value="F:DNA binding"/>
    <property type="evidence" value="ECO:0007669"/>
    <property type="project" value="UniProtKB-KW"/>
</dbReference>
<comment type="caution">
    <text evidence="6">The sequence shown here is derived from an EMBL/GenBank/DDBJ whole genome shotgun (WGS) entry which is preliminary data.</text>
</comment>
<sequence length="318" mass="35881">MRVTIKEVATEAQVSIATVSRVINDKGYISSKTRNRVNNAMRKLNYKPNIAARKLHGKQSKTIGIIIPTLNNPLFSELFDDIEKHLNTYEYQTLLCTTNNSLEKEKQCFELLKSNQVEGIITSSHTDFLDNHTFDGYPVVSFDRITSNRIPVVKSDNLNGGRIIAKRILEMNKSYVLILSGTKDGFYKNDERIKGMLSIFRASDISIGKAAISFASPTNRKLALIEQILSGKKYDAICCTDDVTALLVNLVCTDMNYHPLVTGYDGSKSVRTLFPNLITVKQPIDQMAKLMCDILIKRIQYPYFISKDEYSFPATLIN</sequence>
<keyword evidence="2" id="KW-0805">Transcription regulation</keyword>
<keyword evidence="4" id="KW-0804">Transcription</keyword>
<keyword evidence="7" id="KW-1185">Reference proteome</keyword>
<dbReference type="InterPro" id="IPR025997">
    <property type="entry name" value="SBP_2_dom"/>
</dbReference>
<dbReference type="CDD" id="cd01392">
    <property type="entry name" value="HTH_LacI"/>
    <property type="match status" value="1"/>
</dbReference>
<dbReference type="InterPro" id="IPR028082">
    <property type="entry name" value="Peripla_BP_I"/>
</dbReference>
<keyword evidence="3 6" id="KW-0238">DNA-binding</keyword>
<dbReference type="SUPFAM" id="SSF53822">
    <property type="entry name" value="Periplasmic binding protein-like I"/>
    <property type="match status" value="1"/>
</dbReference>
<dbReference type="PROSITE" id="PS00356">
    <property type="entry name" value="HTH_LACI_1"/>
    <property type="match status" value="1"/>
</dbReference>
<dbReference type="Gene3D" id="3.40.50.2300">
    <property type="match status" value="2"/>
</dbReference>
<dbReference type="SUPFAM" id="SSF47413">
    <property type="entry name" value="lambda repressor-like DNA-binding domains"/>
    <property type="match status" value="1"/>
</dbReference>
<name>A0ABW1RQG0_9LACO</name>
<dbReference type="EMBL" id="JBHSSF010000041">
    <property type="protein sequence ID" value="MFC6177663.1"/>
    <property type="molecule type" value="Genomic_DNA"/>
</dbReference>
<dbReference type="InterPro" id="IPR010982">
    <property type="entry name" value="Lambda_DNA-bd_dom_sf"/>
</dbReference>
<keyword evidence="1" id="KW-0678">Repressor</keyword>
<accession>A0ABW1RQG0</accession>
<proteinExistence type="predicted"/>
<dbReference type="InterPro" id="IPR000843">
    <property type="entry name" value="HTH_LacI"/>
</dbReference>
<evidence type="ECO:0000256" key="2">
    <source>
        <dbReference type="ARBA" id="ARBA00023015"/>
    </source>
</evidence>
<feature type="domain" description="HTH lacI-type" evidence="5">
    <location>
        <begin position="3"/>
        <end position="57"/>
    </location>
</feature>
<evidence type="ECO:0000259" key="5">
    <source>
        <dbReference type="PROSITE" id="PS50932"/>
    </source>
</evidence>
<dbReference type="Gene3D" id="1.10.260.40">
    <property type="entry name" value="lambda repressor-like DNA-binding domains"/>
    <property type="match status" value="1"/>
</dbReference>
<dbReference type="PROSITE" id="PS50932">
    <property type="entry name" value="HTH_LACI_2"/>
    <property type="match status" value="1"/>
</dbReference>
<dbReference type="Proteomes" id="UP001596288">
    <property type="component" value="Unassembled WGS sequence"/>
</dbReference>
<evidence type="ECO:0000256" key="3">
    <source>
        <dbReference type="ARBA" id="ARBA00023125"/>
    </source>
</evidence>
<dbReference type="PANTHER" id="PTHR30146">
    <property type="entry name" value="LACI-RELATED TRANSCRIPTIONAL REPRESSOR"/>
    <property type="match status" value="1"/>
</dbReference>
<evidence type="ECO:0000313" key="6">
    <source>
        <dbReference type="EMBL" id="MFC6177663.1"/>
    </source>
</evidence>
<dbReference type="PANTHER" id="PTHR30146:SF95">
    <property type="entry name" value="RIBOSE OPERON REPRESSOR"/>
    <property type="match status" value="1"/>
</dbReference>
<dbReference type="Pfam" id="PF00356">
    <property type="entry name" value="LacI"/>
    <property type="match status" value="1"/>
</dbReference>
<reference evidence="7" key="1">
    <citation type="journal article" date="2019" name="Int. J. Syst. Evol. Microbiol.">
        <title>The Global Catalogue of Microorganisms (GCM) 10K type strain sequencing project: providing services to taxonomists for standard genome sequencing and annotation.</title>
        <authorList>
            <consortium name="The Broad Institute Genomics Platform"/>
            <consortium name="The Broad Institute Genome Sequencing Center for Infectious Disease"/>
            <person name="Wu L."/>
            <person name="Ma J."/>
        </authorList>
    </citation>
    <scope>NUCLEOTIDE SEQUENCE [LARGE SCALE GENOMIC DNA]</scope>
    <source>
        <strain evidence="7">CCM 8927</strain>
    </source>
</reference>
<evidence type="ECO:0000313" key="7">
    <source>
        <dbReference type="Proteomes" id="UP001596288"/>
    </source>
</evidence>
<evidence type="ECO:0000256" key="4">
    <source>
        <dbReference type="ARBA" id="ARBA00023163"/>
    </source>
</evidence>
<protein>
    <submittedName>
        <fullName evidence="6">LacI family DNA-binding transcriptional regulator</fullName>
    </submittedName>
</protein>
<dbReference type="RefSeq" id="WP_137612059.1">
    <property type="nucleotide sequence ID" value="NZ_BJDF01000017.1"/>
</dbReference>
<gene>
    <name evidence="6" type="ORF">ACFQAV_12670</name>
</gene>
<dbReference type="SMART" id="SM00354">
    <property type="entry name" value="HTH_LACI"/>
    <property type="match status" value="1"/>
</dbReference>
<dbReference type="Pfam" id="PF13407">
    <property type="entry name" value="Peripla_BP_4"/>
    <property type="match status" value="1"/>
</dbReference>